<name>A0A811VLH0_CERCA</name>
<dbReference type="AlphaFoldDB" id="A0A811VLH0"/>
<evidence type="ECO:0000313" key="2">
    <source>
        <dbReference type="Proteomes" id="UP000606786"/>
    </source>
</evidence>
<organism evidence="1 2">
    <name type="scientific">Ceratitis capitata</name>
    <name type="common">Mediterranean fruit fly</name>
    <name type="synonym">Tephritis capitata</name>
    <dbReference type="NCBI Taxonomy" id="7213"/>
    <lineage>
        <taxon>Eukaryota</taxon>
        <taxon>Metazoa</taxon>
        <taxon>Ecdysozoa</taxon>
        <taxon>Arthropoda</taxon>
        <taxon>Hexapoda</taxon>
        <taxon>Insecta</taxon>
        <taxon>Pterygota</taxon>
        <taxon>Neoptera</taxon>
        <taxon>Endopterygota</taxon>
        <taxon>Diptera</taxon>
        <taxon>Brachycera</taxon>
        <taxon>Muscomorpha</taxon>
        <taxon>Tephritoidea</taxon>
        <taxon>Tephritidae</taxon>
        <taxon>Ceratitis</taxon>
        <taxon>Ceratitis</taxon>
    </lineage>
</organism>
<protein>
    <submittedName>
        <fullName evidence="1">(Mediterranean fruit fly) hypothetical protein</fullName>
    </submittedName>
</protein>
<accession>A0A811VLH0</accession>
<keyword evidence="2" id="KW-1185">Reference proteome</keyword>
<gene>
    <name evidence="1" type="ORF">CCAP1982_LOCUS22895</name>
</gene>
<comment type="caution">
    <text evidence="1">The sequence shown here is derived from an EMBL/GenBank/DDBJ whole genome shotgun (WGS) entry which is preliminary data.</text>
</comment>
<dbReference type="EMBL" id="CAJHJT010000056">
    <property type="protein sequence ID" value="CAD7014932.1"/>
    <property type="molecule type" value="Genomic_DNA"/>
</dbReference>
<reference evidence="1" key="1">
    <citation type="submission" date="2020-11" db="EMBL/GenBank/DDBJ databases">
        <authorList>
            <person name="Whitehead M."/>
        </authorList>
    </citation>
    <scope>NUCLEOTIDE SEQUENCE</scope>
    <source>
        <strain evidence="1">EGII</strain>
    </source>
</reference>
<sequence>MNVLIKQQRERSTPFRQTQYSLHVFECSSTANRRPYQQSNTINATALNASPEF</sequence>
<feature type="non-terminal residue" evidence="1">
    <location>
        <position position="53"/>
    </location>
</feature>
<evidence type="ECO:0000313" key="1">
    <source>
        <dbReference type="EMBL" id="CAD7014932.1"/>
    </source>
</evidence>
<dbReference type="Proteomes" id="UP000606786">
    <property type="component" value="Unassembled WGS sequence"/>
</dbReference>
<proteinExistence type="predicted"/>